<comment type="caution">
    <text evidence="1">The sequence shown here is derived from an EMBL/GenBank/DDBJ whole genome shotgun (WGS) entry which is preliminary data.</text>
</comment>
<dbReference type="InterPro" id="IPR021462">
    <property type="entry name" value="DUF3114"/>
</dbReference>
<name>A0ABN8BQN0_9LACO</name>
<protein>
    <submittedName>
        <fullName evidence="1">Uncharacterized protein</fullName>
    </submittedName>
</protein>
<dbReference type="RefSeq" id="WP_230099044.1">
    <property type="nucleotide sequence ID" value="NZ_CAKKNT010000020.1"/>
</dbReference>
<dbReference type="Proteomes" id="UP000789719">
    <property type="component" value="Unassembled WGS sequence"/>
</dbReference>
<sequence length="395" mass="46289">MKNQWLQKIDQYRQLGIVQTKNITPSAWQDLIEAVHHLKSVGWDQPAIRAYCRYAKNAIALKQDANSQGEQQAVVYAMTFLVGSSVYTKMFQASNLRASDKLQLMFNQLQAKCDEFGFLQLAGPFKIDPKLAPVSLFLTILRQTIQKAFPRETLDMYARNNKPQQLDEQNCELAFKVHAFRSYIDRQCIDYIRQNQNGATDYDKLLEYAHERGIGLDYQTGANYHNRYHEVFTFPKNMKVQISQHTKMVEFIVDLTTSAFVSEWNVYRINEDGTIDSNPGHYNVLELEQVANTESFNYGKPQHRSHRLLDIEHPSDPLLRRKATNYWRYEKDYNRGGRYVDIVNVGGHDDFLAWQEIPDDSRLAAYQDYVKECRQLELHRVYGFNRFYLHLNENI</sequence>
<proteinExistence type="predicted"/>
<dbReference type="EMBL" id="CAKKNT010000020">
    <property type="protein sequence ID" value="CAH0418968.1"/>
    <property type="molecule type" value="Genomic_DNA"/>
</dbReference>
<keyword evidence="2" id="KW-1185">Reference proteome</keyword>
<evidence type="ECO:0000313" key="2">
    <source>
        <dbReference type="Proteomes" id="UP000789719"/>
    </source>
</evidence>
<organism evidence="1 2">
    <name type="scientific">Periweissella ghanensis</name>
    <dbReference type="NCBI Taxonomy" id="467997"/>
    <lineage>
        <taxon>Bacteria</taxon>
        <taxon>Bacillati</taxon>
        <taxon>Bacillota</taxon>
        <taxon>Bacilli</taxon>
        <taxon>Lactobacillales</taxon>
        <taxon>Lactobacillaceae</taxon>
        <taxon>Periweissella</taxon>
    </lineage>
</organism>
<accession>A0ABN8BQN0</accession>
<dbReference type="Pfam" id="PF11311">
    <property type="entry name" value="DUF3114"/>
    <property type="match status" value="1"/>
</dbReference>
<reference evidence="1 2" key="1">
    <citation type="submission" date="2021-11" db="EMBL/GenBank/DDBJ databases">
        <authorList>
            <person name="Depoorter E."/>
        </authorList>
    </citation>
    <scope>NUCLEOTIDE SEQUENCE [LARGE SCALE GENOMIC DNA]</scope>
    <source>
        <strain evidence="1 2">LMG 24286</strain>
    </source>
</reference>
<gene>
    <name evidence="1" type="ORF">WGH24286_01411</name>
</gene>
<evidence type="ECO:0000313" key="1">
    <source>
        <dbReference type="EMBL" id="CAH0418968.1"/>
    </source>
</evidence>